<evidence type="ECO:0000313" key="5">
    <source>
        <dbReference type="Proteomes" id="UP000193884"/>
    </source>
</evidence>
<gene>
    <name evidence="3" type="ORF">BST63_14900</name>
    <name evidence="2" type="ORF">BSZ18_14640</name>
</gene>
<proteinExistence type="predicted"/>
<dbReference type="EMBL" id="NAFI01000169">
    <property type="protein sequence ID" value="OSJ11384.1"/>
    <property type="molecule type" value="Genomic_DNA"/>
</dbReference>
<comment type="caution">
    <text evidence="2">The sequence shown here is derived from an EMBL/GenBank/DDBJ whole genome shotgun (WGS) entry which is preliminary data.</text>
</comment>
<dbReference type="SUPFAM" id="SSF48452">
    <property type="entry name" value="TPR-like"/>
    <property type="match status" value="1"/>
</dbReference>
<keyword evidence="1" id="KW-0732">Signal</keyword>
<dbReference type="PANTHER" id="PTHR45588:SF1">
    <property type="entry name" value="WW DOMAIN-CONTAINING PROTEIN"/>
    <property type="match status" value="1"/>
</dbReference>
<dbReference type="AlphaFoldDB" id="A0A1X3FNZ6"/>
<dbReference type="OrthoDB" id="9778494at2"/>
<dbReference type="InterPro" id="IPR011990">
    <property type="entry name" value="TPR-like_helical_dom_sf"/>
</dbReference>
<feature type="signal peptide" evidence="1">
    <location>
        <begin position="1"/>
        <end position="28"/>
    </location>
</feature>
<dbReference type="PANTHER" id="PTHR45588">
    <property type="entry name" value="TPR DOMAIN-CONTAINING PROTEIN"/>
    <property type="match status" value="1"/>
</dbReference>
<dbReference type="EMBL" id="NAFK01000158">
    <property type="protein sequence ID" value="OSJ29202.1"/>
    <property type="molecule type" value="Genomic_DNA"/>
</dbReference>
<evidence type="ECO:0000256" key="1">
    <source>
        <dbReference type="SAM" id="SignalP"/>
    </source>
</evidence>
<evidence type="ECO:0000313" key="2">
    <source>
        <dbReference type="EMBL" id="OSJ11384.1"/>
    </source>
</evidence>
<protein>
    <submittedName>
        <fullName evidence="2">Uncharacterized protein</fullName>
    </submittedName>
</protein>
<keyword evidence="5" id="KW-1185">Reference proteome</keyword>
<dbReference type="Proteomes" id="UP000193884">
    <property type="component" value="Unassembled WGS sequence"/>
</dbReference>
<feature type="chain" id="PRO_5011905834" evidence="1">
    <location>
        <begin position="29"/>
        <end position="533"/>
    </location>
</feature>
<evidence type="ECO:0000313" key="4">
    <source>
        <dbReference type="Proteomes" id="UP000193553"/>
    </source>
</evidence>
<evidence type="ECO:0000313" key="3">
    <source>
        <dbReference type="EMBL" id="OSJ29202.1"/>
    </source>
</evidence>
<accession>A0A1X3FNZ6</accession>
<dbReference type="Gene3D" id="1.25.40.10">
    <property type="entry name" value="Tetratricopeptide repeat domain"/>
    <property type="match status" value="1"/>
</dbReference>
<dbReference type="Proteomes" id="UP000193553">
    <property type="component" value="Unassembled WGS sequence"/>
</dbReference>
<sequence>MRALALRTVSLLALATLGSISGTPAARAEDGADEQFGKVHFQTSCNEVAQRRFDRGMRYQHSFWYRPAKEIFEETLQADPECAIAYWGIALSLLYNPHFAAPKENLTGGLAALQKAKALGAKSERERDYIDALLAFYSGDEKTTFGQRAQAYLRATEAVAARYPDDDEAQIAYAITLNVTASPNDKSYANQLKGAAILEPIFKRQPRHPGVAHYLIHLYDYPAIAEQGLDAAKRYSEIAPAAPHALHMPSHIFTRVGYWNESIDANSRSAKAAKEGKDPSEQLHADDYMVYALLQLAQDSRASEVIADMIATTGYVPAVRAGPYAIAASQARYMVERGDWQGAAALKVEPSRFAYADAITYFARALGAARSGNADAATADIAKLAELRDKLQQDKDAYWAEIVDIQRQVATAWQLNALGKQADALEAMRLAADAEDKTEKSIVTPGPLAPARELYGTMLLERGMATEALVAFESTMRKEPNRFGATIGAAHAAEKAGDPVKARQYYAKVVETARNGDSSREDLAAARKLMAQN</sequence>
<organism evidence="2 4">
    <name type="scientific">Bradyrhizobium canariense</name>
    <dbReference type="NCBI Taxonomy" id="255045"/>
    <lineage>
        <taxon>Bacteria</taxon>
        <taxon>Pseudomonadati</taxon>
        <taxon>Pseudomonadota</taxon>
        <taxon>Alphaproteobacteria</taxon>
        <taxon>Hyphomicrobiales</taxon>
        <taxon>Nitrobacteraceae</taxon>
        <taxon>Bradyrhizobium</taxon>
    </lineage>
</organism>
<reference evidence="4 5" key="1">
    <citation type="submission" date="2017-03" db="EMBL/GenBank/DDBJ databases">
        <title>Whole genome sequences of fourteen strains of Bradyrhizobium canariense and one strain of Bradyrhizobium japonicum isolated from Lupinus (Papilionoideae: Genisteae) species in Algeria.</title>
        <authorList>
            <person name="Crovadore J."/>
            <person name="Chekireb D."/>
            <person name="Brachmann A."/>
            <person name="Chablais R."/>
            <person name="Cochard B."/>
            <person name="Lefort F."/>
        </authorList>
    </citation>
    <scope>NUCLEOTIDE SEQUENCE [LARGE SCALE GENOMIC DNA]</scope>
    <source>
        <strain evidence="2 4">UBMA195</strain>
        <strain evidence="3 5">UBMAN05</strain>
    </source>
</reference>
<name>A0A1X3FNZ6_9BRAD</name>
<dbReference type="RefSeq" id="WP_085360461.1">
    <property type="nucleotide sequence ID" value="NZ_NAFC01000159.1"/>
</dbReference>